<proteinExistence type="predicted"/>
<dbReference type="AlphaFoldDB" id="A0A1H5YDS6"/>
<sequence length="33" mass="3438">MSAPGEGKGLLHNVLHSAKPCDFLDTATPFPDA</sequence>
<dbReference type="Proteomes" id="UP000236728">
    <property type="component" value="Unassembled WGS sequence"/>
</dbReference>
<protein>
    <submittedName>
        <fullName evidence="1">Uncharacterized protein</fullName>
    </submittedName>
</protein>
<name>A0A1H5YDS6_9BACT</name>
<accession>A0A1H5YDS6</accession>
<reference evidence="1 2" key="1">
    <citation type="submission" date="2016-10" db="EMBL/GenBank/DDBJ databases">
        <authorList>
            <person name="de Groot N.N."/>
        </authorList>
    </citation>
    <scope>NUCLEOTIDE SEQUENCE [LARGE SCALE GENOMIC DNA]</scope>
    <source>
        <strain evidence="1 2">DSM 22489</strain>
    </source>
</reference>
<keyword evidence="2" id="KW-1185">Reference proteome</keyword>
<evidence type="ECO:0000313" key="2">
    <source>
        <dbReference type="Proteomes" id="UP000236728"/>
    </source>
</evidence>
<organism evidence="1 2">
    <name type="scientific">Bryocella elongata</name>
    <dbReference type="NCBI Taxonomy" id="863522"/>
    <lineage>
        <taxon>Bacteria</taxon>
        <taxon>Pseudomonadati</taxon>
        <taxon>Acidobacteriota</taxon>
        <taxon>Terriglobia</taxon>
        <taxon>Terriglobales</taxon>
        <taxon>Acidobacteriaceae</taxon>
        <taxon>Bryocella</taxon>
    </lineage>
</organism>
<gene>
    <name evidence="1" type="ORF">SAMN05421819_2257</name>
</gene>
<evidence type="ECO:0000313" key="1">
    <source>
        <dbReference type="EMBL" id="SEG22168.1"/>
    </source>
</evidence>
<dbReference type="EMBL" id="FNVA01000003">
    <property type="protein sequence ID" value="SEG22168.1"/>
    <property type="molecule type" value="Genomic_DNA"/>
</dbReference>